<name>A0A0E0HCN3_ORYNI</name>
<dbReference type="Gramene" id="ONIVA05G12250.1">
    <property type="protein sequence ID" value="ONIVA05G12250.1"/>
    <property type="gene ID" value="ONIVA05G12250"/>
</dbReference>
<proteinExistence type="predicted"/>
<keyword evidence="2" id="KW-1185">Reference proteome</keyword>
<reference evidence="1" key="2">
    <citation type="submission" date="2018-04" db="EMBL/GenBank/DDBJ databases">
        <title>OnivRS2 (Oryza nivara Reference Sequence Version 2).</title>
        <authorList>
            <person name="Zhang J."/>
            <person name="Kudrna D."/>
            <person name="Lee S."/>
            <person name="Talag J."/>
            <person name="Rajasekar S."/>
            <person name="Welchert J."/>
            <person name="Hsing Y.-I."/>
            <person name="Wing R.A."/>
        </authorList>
    </citation>
    <scope>NUCLEOTIDE SEQUENCE [LARGE SCALE GENOMIC DNA]</scope>
    <source>
        <strain evidence="1">SL10</strain>
    </source>
</reference>
<dbReference type="EnsemblPlants" id="ONIVA05G12250.1">
    <property type="protein sequence ID" value="ONIVA05G12250.1"/>
    <property type="gene ID" value="ONIVA05G12250"/>
</dbReference>
<dbReference type="Proteomes" id="UP000006591">
    <property type="component" value="Chromosome 5"/>
</dbReference>
<accession>A0A0E0HCN3</accession>
<dbReference type="HOGENOM" id="CLU_189453_0_0_1"/>
<sequence length="89" mass="9412">MTAANKVGVWYGDMKREDSKATEHFKVESQGAATVVGAEKAAAAVRAEKAATSAVVWTDKVSAGEGGWWPRWEGQVVDAAGRASSFLRA</sequence>
<evidence type="ECO:0000313" key="1">
    <source>
        <dbReference type="EnsemblPlants" id="ONIVA05G12250.1"/>
    </source>
</evidence>
<dbReference type="AlphaFoldDB" id="A0A0E0HCN3"/>
<protein>
    <submittedName>
        <fullName evidence="1">Uncharacterized protein</fullName>
    </submittedName>
</protein>
<organism evidence="1">
    <name type="scientific">Oryza nivara</name>
    <name type="common">Indian wild rice</name>
    <name type="synonym">Oryza sativa f. spontanea</name>
    <dbReference type="NCBI Taxonomy" id="4536"/>
    <lineage>
        <taxon>Eukaryota</taxon>
        <taxon>Viridiplantae</taxon>
        <taxon>Streptophyta</taxon>
        <taxon>Embryophyta</taxon>
        <taxon>Tracheophyta</taxon>
        <taxon>Spermatophyta</taxon>
        <taxon>Magnoliopsida</taxon>
        <taxon>Liliopsida</taxon>
        <taxon>Poales</taxon>
        <taxon>Poaceae</taxon>
        <taxon>BOP clade</taxon>
        <taxon>Oryzoideae</taxon>
        <taxon>Oryzeae</taxon>
        <taxon>Oryzinae</taxon>
        <taxon>Oryza</taxon>
    </lineage>
</organism>
<evidence type="ECO:0000313" key="2">
    <source>
        <dbReference type="Proteomes" id="UP000006591"/>
    </source>
</evidence>
<reference evidence="1" key="1">
    <citation type="submission" date="2015-04" db="UniProtKB">
        <authorList>
            <consortium name="EnsemblPlants"/>
        </authorList>
    </citation>
    <scope>IDENTIFICATION</scope>
    <source>
        <strain evidence="1">SL10</strain>
    </source>
</reference>